<feature type="transmembrane region" description="Helical" evidence="1">
    <location>
        <begin position="68"/>
        <end position="83"/>
    </location>
</feature>
<keyword evidence="1" id="KW-0812">Transmembrane</keyword>
<evidence type="ECO:0000313" key="5">
    <source>
        <dbReference type="Proteomes" id="UP000323393"/>
    </source>
</evidence>
<keyword evidence="1" id="KW-1133">Transmembrane helix</keyword>
<feature type="transmembrane region" description="Helical" evidence="1">
    <location>
        <begin position="145"/>
        <end position="169"/>
    </location>
</feature>
<gene>
    <name evidence="3" type="primary">yabQ</name>
    <name evidence="2" type="ORF">B4U37_00345</name>
    <name evidence="3" type="ORF">FZC74_19805</name>
</gene>
<dbReference type="Proteomes" id="UP000195573">
    <property type="component" value="Chromosome"/>
</dbReference>
<dbReference type="InterPro" id="IPR019074">
    <property type="entry name" value="YabQ"/>
</dbReference>
<dbReference type="Proteomes" id="UP000323393">
    <property type="component" value="Unassembled WGS sequence"/>
</dbReference>
<feature type="transmembrane region" description="Helical" evidence="1">
    <location>
        <begin position="7"/>
        <end position="27"/>
    </location>
</feature>
<name>A0A1Y0CHV1_9BACI</name>
<dbReference type="Pfam" id="PF09578">
    <property type="entry name" value="Spore_YabQ"/>
    <property type="match status" value="1"/>
</dbReference>
<dbReference type="KEGG" id="bhk:B4U37_00345"/>
<feature type="transmembrane region" description="Helical" evidence="1">
    <location>
        <begin position="121"/>
        <end position="139"/>
    </location>
</feature>
<dbReference type="EMBL" id="CP020880">
    <property type="protein sequence ID" value="ART74614.1"/>
    <property type="molecule type" value="Genomic_DNA"/>
</dbReference>
<keyword evidence="1" id="KW-0472">Membrane</keyword>
<evidence type="ECO:0000313" key="4">
    <source>
        <dbReference type="Proteomes" id="UP000195573"/>
    </source>
</evidence>
<accession>A0A1Y0CHV1</accession>
<sequence>MTLTTQLYTMLAMIGMGAWLGAAIDTYGRFLKREKRAKWVVFIHDILFWLLQALIGFYVLLRVNEGEIRFYILIALVCGFAAYQSLFRYFYLSLLESIIQLVINLYRFLEKMVRMLIVKPIQLLVQALIVLLLGIWKFLYSTVRFLLLVIWRIVKICSLPFRWILMLVWKLVPNVVKKYLHIVFKKLEGFFTLVKNRKHSIINRVKNFWKKR</sequence>
<evidence type="ECO:0000313" key="3">
    <source>
        <dbReference type="EMBL" id="TYS54485.1"/>
    </source>
</evidence>
<reference evidence="3 5" key="2">
    <citation type="submission" date="2019-08" db="EMBL/GenBank/DDBJ databases">
        <title>Bacillus genomes from the desert of Cuatro Cienegas, Coahuila.</title>
        <authorList>
            <person name="Olmedo-Alvarez G."/>
        </authorList>
    </citation>
    <scope>NUCLEOTIDE SEQUENCE [LARGE SCALE GENOMIC DNA]</scope>
    <source>
        <strain evidence="3 5">CH88_3T</strain>
    </source>
</reference>
<dbReference type="RefSeq" id="WP_088016643.1">
    <property type="nucleotide sequence ID" value="NZ_CP020880.1"/>
</dbReference>
<proteinExistence type="predicted"/>
<reference evidence="2 4" key="1">
    <citation type="submission" date="2017-04" db="EMBL/GenBank/DDBJ databases">
        <title>Complete Genome Sequence of the Bacillus horikoshii 20a strain from Cuatro Cienegas, Coahuila, Mexico.</title>
        <authorList>
            <person name="Zarza E."/>
            <person name="Alcaraz L.D."/>
            <person name="Aguilar-Salinas B."/>
            <person name="Islas A."/>
            <person name="Olmedo-Alvarez G."/>
        </authorList>
    </citation>
    <scope>NUCLEOTIDE SEQUENCE [LARGE SCALE GENOMIC DNA]</scope>
    <source>
        <strain evidence="2 4">20a</strain>
    </source>
</reference>
<protein>
    <submittedName>
        <fullName evidence="3">Spore cortex biosynthesis protein YabQ</fullName>
    </submittedName>
</protein>
<keyword evidence="4" id="KW-1185">Reference proteome</keyword>
<evidence type="ECO:0000313" key="2">
    <source>
        <dbReference type="EMBL" id="ART74614.1"/>
    </source>
</evidence>
<feature type="transmembrane region" description="Helical" evidence="1">
    <location>
        <begin position="39"/>
        <end position="61"/>
    </location>
</feature>
<organism evidence="3 5">
    <name type="scientific">Sutcliffiella horikoshii</name>
    <dbReference type="NCBI Taxonomy" id="79883"/>
    <lineage>
        <taxon>Bacteria</taxon>
        <taxon>Bacillati</taxon>
        <taxon>Bacillota</taxon>
        <taxon>Bacilli</taxon>
        <taxon>Bacillales</taxon>
        <taxon>Bacillaceae</taxon>
        <taxon>Sutcliffiella</taxon>
    </lineage>
</organism>
<dbReference type="EMBL" id="VTEU01000014">
    <property type="protein sequence ID" value="TYS54485.1"/>
    <property type="molecule type" value="Genomic_DNA"/>
</dbReference>
<evidence type="ECO:0000256" key="1">
    <source>
        <dbReference type="SAM" id="Phobius"/>
    </source>
</evidence>
<dbReference type="AlphaFoldDB" id="A0A1Y0CHV1"/>
<dbReference type="GeneID" id="96736892"/>
<dbReference type="NCBIfam" id="TIGR02893">
    <property type="entry name" value="spore_yabQ"/>
    <property type="match status" value="1"/>
</dbReference>